<dbReference type="HOGENOM" id="CLU_2038808_0_0_1"/>
<organism evidence="2 3">
    <name type="scientific">Paxillus rubicundulus Ve08.2h10</name>
    <dbReference type="NCBI Taxonomy" id="930991"/>
    <lineage>
        <taxon>Eukaryota</taxon>
        <taxon>Fungi</taxon>
        <taxon>Dikarya</taxon>
        <taxon>Basidiomycota</taxon>
        <taxon>Agaricomycotina</taxon>
        <taxon>Agaricomycetes</taxon>
        <taxon>Agaricomycetidae</taxon>
        <taxon>Boletales</taxon>
        <taxon>Paxilineae</taxon>
        <taxon>Paxillaceae</taxon>
        <taxon>Paxillus</taxon>
    </lineage>
</organism>
<evidence type="ECO:0000256" key="1">
    <source>
        <dbReference type="SAM" id="Phobius"/>
    </source>
</evidence>
<reference evidence="2 3" key="1">
    <citation type="submission" date="2014-04" db="EMBL/GenBank/DDBJ databases">
        <authorList>
            <consortium name="DOE Joint Genome Institute"/>
            <person name="Kuo A."/>
            <person name="Kohler A."/>
            <person name="Jargeat P."/>
            <person name="Nagy L.G."/>
            <person name="Floudas D."/>
            <person name="Copeland A."/>
            <person name="Barry K.W."/>
            <person name="Cichocki N."/>
            <person name="Veneault-Fourrey C."/>
            <person name="LaButti K."/>
            <person name="Lindquist E.A."/>
            <person name="Lipzen A."/>
            <person name="Lundell T."/>
            <person name="Morin E."/>
            <person name="Murat C."/>
            <person name="Sun H."/>
            <person name="Tunlid A."/>
            <person name="Henrissat B."/>
            <person name="Grigoriev I.V."/>
            <person name="Hibbett D.S."/>
            <person name="Martin F."/>
            <person name="Nordberg H.P."/>
            <person name="Cantor M.N."/>
            <person name="Hua S.X."/>
        </authorList>
    </citation>
    <scope>NUCLEOTIDE SEQUENCE [LARGE SCALE GENOMIC DNA]</scope>
    <source>
        <strain evidence="2 3">Ve08.2h10</strain>
    </source>
</reference>
<sequence length="121" mass="13456">MFTESVHAYPSQTINKSPSVLKWSLWAYKGLAGLNILTIIGCMCFLAKKNKGHKCCRMGQTMGPPYSQSASSPPVNSGHKYPPTRFHLTSSRAPSRGYSSPNHTLSQFHNICCCFRYPTLL</sequence>
<keyword evidence="1" id="KW-1133">Transmembrane helix</keyword>
<accession>A0A0D0DNZ6</accession>
<keyword evidence="1" id="KW-0472">Membrane</keyword>
<dbReference type="AlphaFoldDB" id="A0A0D0DNZ6"/>
<feature type="transmembrane region" description="Helical" evidence="1">
    <location>
        <begin position="26"/>
        <end position="47"/>
    </location>
</feature>
<dbReference type="Proteomes" id="UP000054538">
    <property type="component" value="Unassembled WGS sequence"/>
</dbReference>
<evidence type="ECO:0000313" key="3">
    <source>
        <dbReference type="Proteomes" id="UP000054538"/>
    </source>
</evidence>
<keyword evidence="3" id="KW-1185">Reference proteome</keyword>
<reference evidence="3" key="2">
    <citation type="submission" date="2015-01" db="EMBL/GenBank/DDBJ databases">
        <title>Evolutionary Origins and Diversification of the Mycorrhizal Mutualists.</title>
        <authorList>
            <consortium name="DOE Joint Genome Institute"/>
            <consortium name="Mycorrhizal Genomics Consortium"/>
            <person name="Kohler A."/>
            <person name="Kuo A."/>
            <person name="Nagy L.G."/>
            <person name="Floudas D."/>
            <person name="Copeland A."/>
            <person name="Barry K.W."/>
            <person name="Cichocki N."/>
            <person name="Veneault-Fourrey C."/>
            <person name="LaButti K."/>
            <person name="Lindquist E.A."/>
            <person name="Lipzen A."/>
            <person name="Lundell T."/>
            <person name="Morin E."/>
            <person name="Murat C."/>
            <person name="Riley R."/>
            <person name="Ohm R."/>
            <person name="Sun H."/>
            <person name="Tunlid A."/>
            <person name="Henrissat B."/>
            <person name="Grigoriev I.V."/>
            <person name="Hibbett D.S."/>
            <person name="Martin F."/>
        </authorList>
    </citation>
    <scope>NUCLEOTIDE SEQUENCE [LARGE SCALE GENOMIC DNA]</scope>
    <source>
        <strain evidence="3">Ve08.2h10</strain>
    </source>
</reference>
<name>A0A0D0DNZ6_9AGAM</name>
<dbReference type="EMBL" id="KN824827">
    <property type="protein sequence ID" value="KIL00743.1"/>
    <property type="molecule type" value="Genomic_DNA"/>
</dbReference>
<gene>
    <name evidence="2" type="ORF">PAXRUDRAFT_598861</name>
</gene>
<proteinExistence type="predicted"/>
<dbReference type="InParanoid" id="A0A0D0DNZ6"/>
<keyword evidence="1" id="KW-0812">Transmembrane</keyword>
<evidence type="ECO:0000313" key="2">
    <source>
        <dbReference type="EMBL" id="KIL00743.1"/>
    </source>
</evidence>
<protein>
    <submittedName>
        <fullName evidence="2">Uncharacterized protein</fullName>
    </submittedName>
</protein>